<dbReference type="GO" id="GO:0006629">
    <property type="term" value="P:lipid metabolic process"/>
    <property type="evidence" value="ECO:0007669"/>
    <property type="project" value="InterPro"/>
</dbReference>
<evidence type="ECO:0000313" key="1">
    <source>
        <dbReference type="EMBL" id="RBP98961.1"/>
    </source>
</evidence>
<name>A0A366KE66_9BIFI</name>
<dbReference type="Gene3D" id="3.40.50.1820">
    <property type="entry name" value="alpha/beta hydrolase"/>
    <property type="match status" value="1"/>
</dbReference>
<reference evidence="1 2" key="1">
    <citation type="submission" date="2017-10" db="EMBL/GenBank/DDBJ databases">
        <title>Bifidobacterium xylocopum sp. nov. and Bifidobacterium aemilianum sp. nov., from the carpenter bee (Xylocopa violacea) digestive tract.</title>
        <authorList>
            <person name="Alberoni D."/>
            <person name="Baffoni L."/>
            <person name="Di Gioia D."/>
            <person name="Gaggia F."/>
            <person name="Biavati B."/>
        </authorList>
    </citation>
    <scope>NUCLEOTIDE SEQUENCE [LARGE SCALE GENOMIC DNA]</scope>
    <source>
        <strain evidence="1 2">XV2</strain>
    </source>
</reference>
<accession>A0A366KE66</accession>
<organism evidence="1 2">
    <name type="scientific">Bifidobacterium xylocopae</name>
    <dbReference type="NCBI Taxonomy" id="2493119"/>
    <lineage>
        <taxon>Bacteria</taxon>
        <taxon>Bacillati</taxon>
        <taxon>Actinomycetota</taxon>
        <taxon>Actinomycetes</taxon>
        <taxon>Bifidobacteriales</taxon>
        <taxon>Bifidobacteriaceae</taxon>
        <taxon>Bifidobacterium</taxon>
    </lineage>
</organism>
<dbReference type="SUPFAM" id="SSF53474">
    <property type="entry name" value="alpha/beta-Hydrolases"/>
    <property type="match status" value="1"/>
</dbReference>
<dbReference type="AlphaFoldDB" id="A0A366KE66"/>
<dbReference type="Proteomes" id="UP000252345">
    <property type="component" value="Unassembled WGS sequence"/>
</dbReference>
<comment type="caution">
    <text evidence="1">The sequence shown here is derived from an EMBL/GenBank/DDBJ whole genome shotgun (WGS) entry which is preliminary data.</text>
</comment>
<evidence type="ECO:0000313" key="2">
    <source>
        <dbReference type="Proteomes" id="UP000252345"/>
    </source>
</evidence>
<keyword evidence="2" id="KW-1185">Reference proteome</keyword>
<protein>
    <submittedName>
        <fullName evidence="1">Uncharacterized protein</fullName>
    </submittedName>
</protein>
<sequence length="316" mass="34890">MGPRYWMGAGMGWERAADSGGFSLYQLNLLCQYSYGVGRGDERTLVGRHDFHDERLGAYWVLDSLFSPSNGFEGLVAAPDDGRERPDGAHVTVVFAGTNLEDDARHDLWATPGTFILPAGNPFCQAKEARTLLGQARRQALELGHPEAEPVLTGHSLGGGLALLLAIRNGLQARVFCAVDPWRVLDRRERRAAAEACADGRLVDYRLSNDRLTGPLNHLLSGRDNRCARVVWCGQGQDLLGHWLSGFSFDGSGALMTGQAPAGWAQRLSDRRKRLAAWRPHRPISPWVPVLRAIQLARQLVRDWIRLLPWATAGKV</sequence>
<gene>
    <name evidence="1" type="ORF">CRD59_06385</name>
</gene>
<dbReference type="InterPro" id="IPR029058">
    <property type="entry name" value="AB_hydrolase_fold"/>
</dbReference>
<dbReference type="EMBL" id="PDCH01000014">
    <property type="protein sequence ID" value="RBP98961.1"/>
    <property type="molecule type" value="Genomic_DNA"/>
</dbReference>
<dbReference type="Pfam" id="PF26363">
    <property type="entry name" value="Phospholipase-like"/>
    <property type="match status" value="1"/>
</dbReference>
<proteinExistence type="predicted"/>